<dbReference type="InterPro" id="IPR003715">
    <property type="entry name" value="Poly_export_N"/>
</dbReference>
<evidence type="ECO:0000256" key="8">
    <source>
        <dbReference type="ARBA" id="ARBA00023047"/>
    </source>
</evidence>
<sequence length="281" mass="31691">MCESLKENLTELFFKQTQPTMHRFIRPFVFLVGILAFFSSCVPLKDSIYLQGDMAVKLEDIEGQYKTEKEDYLVKPHDLLYIRVTSLDERSSAFLNNDAGFNQIANNPMSASLLGYRVGLDGSIDYPFLGKIYVAGLTLPEIARKVELAASKYIDQSGAIVKLLNDNITIMGEVRGPGRFLLNSEEISILEALALAGDVTDYANRRRVRLIRKDGDTPKMLIIDTTDERIMYSPFYYVKPGDVIYVEPHRLKQWSLSTIPLGFSMSLVSASLLIFSIFSTN</sequence>
<comment type="subcellular location">
    <subcellularLocation>
        <location evidence="1">Cell outer membrane</location>
        <topology evidence="1">Multi-pass membrane protein</topology>
    </subcellularLocation>
</comment>
<dbReference type="Pfam" id="PF02563">
    <property type="entry name" value="Poly_export"/>
    <property type="match status" value="1"/>
</dbReference>
<reference evidence="18 19" key="1">
    <citation type="submission" date="2019-03" db="EMBL/GenBank/DDBJ databases">
        <title>Genomic Encyclopedia of Type Strains, Phase IV (KMG-IV): sequencing the most valuable type-strain genomes for metagenomic binning, comparative biology and taxonomic classification.</title>
        <authorList>
            <person name="Goeker M."/>
        </authorList>
    </citation>
    <scope>NUCLEOTIDE SEQUENCE [LARGE SCALE GENOMIC DNA]</scope>
    <source>
        <strain evidence="18 19">DSM 24179</strain>
    </source>
</reference>
<evidence type="ECO:0000256" key="9">
    <source>
        <dbReference type="ARBA" id="ARBA00023065"/>
    </source>
</evidence>
<dbReference type="GO" id="GO:0009279">
    <property type="term" value="C:cell outer membrane"/>
    <property type="evidence" value="ECO:0007669"/>
    <property type="project" value="UniProtKB-SubCell"/>
</dbReference>
<evidence type="ECO:0000256" key="2">
    <source>
        <dbReference type="ARBA" id="ARBA00009450"/>
    </source>
</evidence>
<keyword evidence="4" id="KW-1134">Transmembrane beta strand</keyword>
<keyword evidence="3" id="KW-0813">Transport</keyword>
<dbReference type="Gene3D" id="3.10.560.10">
    <property type="entry name" value="Outer membrane lipoprotein wza domain like"/>
    <property type="match status" value="1"/>
</dbReference>
<dbReference type="Pfam" id="PF22461">
    <property type="entry name" value="SLBB_2"/>
    <property type="match status" value="1"/>
</dbReference>
<keyword evidence="13" id="KW-0998">Cell outer membrane</keyword>
<dbReference type="InterPro" id="IPR049712">
    <property type="entry name" value="Poly_export"/>
</dbReference>
<dbReference type="PANTHER" id="PTHR33619">
    <property type="entry name" value="POLYSACCHARIDE EXPORT PROTEIN GFCE-RELATED"/>
    <property type="match status" value="1"/>
</dbReference>
<keyword evidence="7" id="KW-0732">Signal</keyword>
<keyword evidence="12" id="KW-0564">Palmitate</keyword>
<feature type="domain" description="SLBB" evidence="17">
    <location>
        <begin position="168"/>
        <end position="246"/>
    </location>
</feature>
<evidence type="ECO:0000256" key="5">
    <source>
        <dbReference type="ARBA" id="ARBA00022597"/>
    </source>
</evidence>
<evidence type="ECO:0000256" key="11">
    <source>
        <dbReference type="ARBA" id="ARBA00023136"/>
    </source>
</evidence>
<evidence type="ECO:0000313" key="18">
    <source>
        <dbReference type="EMBL" id="TCO06076.1"/>
    </source>
</evidence>
<evidence type="ECO:0000256" key="14">
    <source>
        <dbReference type="ARBA" id="ARBA00023288"/>
    </source>
</evidence>
<evidence type="ECO:0000256" key="7">
    <source>
        <dbReference type="ARBA" id="ARBA00022729"/>
    </source>
</evidence>
<keyword evidence="10" id="KW-0626">Porin</keyword>
<evidence type="ECO:0000256" key="15">
    <source>
        <dbReference type="SAM" id="Phobius"/>
    </source>
</evidence>
<dbReference type="GO" id="GO:0006811">
    <property type="term" value="P:monoatomic ion transport"/>
    <property type="evidence" value="ECO:0007669"/>
    <property type="project" value="UniProtKB-KW"/>
</dbReference>
<evidence type="ECO:0000256" key="12">
    <source>
        <dbReference type="ARBA" id="ARBA00023139"/>
    </source>
</evidence>
<dbReference type="AlphaFoldDB" id="A0A4R2GDF0"/>
<dbReference type="GO" id="GO:0015159">
    <property type="term" value="F:polysaccharide transmembrane transporter activity"/>
    <property type="evidence" value="ECO:0007669"/>
    <property type="project" value="InterPro"/>
</dbReference>
<keyword evidence="5" id="KW-0762">Sugar transport</keyword>
<evidence type="ECO:0000256" key="13">
    <source>
        <dbReference type="ARBA" id="ARBA00023237"/>
    </source>
</evidence>
<feature type="transmembrane region" description="Helical" evidence="15">
    <location>
        <begin position="24"/>
        <end position="44"/>
    </location>
</feature>
<gene>
    <name evidence="18" type="ORF">EV194_11458</name>
</gene>
<keyword evidence="11 15" id="KW-0472">Membrane</keyword>
<keyword evidence="9" id="KW-0406">Ion transport</keyword>
<evidence type="ECO:0000256" key="3">
    <source>
        <dbReference type="ARBA" id="ARBA00022448"/>
    </source>
</evidence>
<dbReference type="Gene3D" id="3.30.1950.10">
    <property type="entry name" value="wza like domain"/>
    <property type="match status" value="1"/>
</dbReference>
<keyword evidence="14" id="KW-0449">Lipoprotein</keyword>
<protein>
    <submittedName>
        <fullName evidence="18">Polysaccharide export outer membrane protein</fullName>
    </submittedName>
</protein>
<dbReference type="OrthoDB" id="662756at2"/>
<dbReference type="PANTHER" id="PTHR33619:SF3">
    <property type="entry name" value="POLYSACCHARIDE EXPORT PROTEIN GFCE-RELATED"/>
    <property type="match status" value="1"/>
</dbReference>
<evidence type="ECO:0000313" key="19">
    <source>
        <dbReference type="Proteomes" id="UP000295221"/>
    </source>
</evidence>
<dbReference type="EMBL" id="SLWK01000014">
    <property type="protein sequence ID" value="TCO06076.1"/>
    <property type="molecule type" value="Genomic_DNA"/>
</dbReference>
<comment type="similarity">
    <text evidence="2">Belongs to the BexD/CtrA/VexA family.</text>
</comment>
<proteinExistence type="inferred from homology"/>
<keyword evidence="6 15" id="KW-0812">Transmembrane</keyword>
<evidence type="ECO:0000256" key="6">
    <source>
        <dbReference type="ARBA" id="ARBA00022692"/>
    </source>
</evidence>
<name>A0A4R2GDF0_9BACT</name>
<dbReference type="InterPro" id="IPR054765">
    <property type="entry name" value="SLBB_dom"/>
</dbReference>
<accession>A0A4R2GDF0</accession>
<dbReference type="GO" id="GO:0046930">
    <property type="term" value="C:pore complex"/>
    <property type="evidence" value="ECO:0007669"/>
    <property type="project" value="UniProtKB-KW"/>
</dbReference>
<feature type="transmembrane region" description="Helical" evidence="15">
    <location>
        <begin position="259"/>
        <end position="278"/>
    </location>
</feature>
<evidence type="ECO:0000259" key="17">
    <source>
        <dbReference type="Pfam" id="PF22461"/>
    </source>
</evidence>
<dbReference type="Proteomes" id="UP000295221">
    <property type="component" value="Unassembled WGS sequence"/>
</dbReference>
<dbReference type="GO" id="GO:0015288">
    <property type="term" value="F:porin activity"/>
    <property type="evidence" value="ECO:0007669"/>
    <property type="project" value="UniProtKB-KW"/>
</dbReference>
<organism evidence="18 19">
    <name type="scientific">Natronoflexus pectinivorans</name>
    <dbReference type="NCBI Taxonomy" id="682526"/>
    <lineage>
        <taxon>Bacteria</taxon>
        <taxon>Pseudomonadati</taxon>
        <taxon>Bacteroidota</taxon>
        <taxon>Bacteroidia</taxon>
        <taxon>Marinilabiliales</taxon>
        <taxon>Marinilabiliaceae</taxon>
        <taxon>Natronoflexus</taxon>
    </lineage>
</organism>
<evidence type="ECO:0000256" key="10">
    <source>
        <dbReference type="ARBA" id="ARBA00023114"/>
    </source>
</evidence>
<keyword evidence="8" id="KW-0625">Polysaccharide transport</keyword>
<feature type="domain" description="Polysaccharide export protein N-terminal" evidence="16">
    <location>
        <begin position="68"/>
        <end position="156"/>
    </location>
</feature>
<keyword evidence="19" id="KW-1185">Reference proteome</keyword>
<evidence type="ECO:0000256" key="4">
    <source>
        <dbReference type="ARBA" id="ARBA00022452"/>
    </source>
</evidence>
<evidence type="ECO:0000256" key="1">
    <source>
        <dbReference type="ARBA" id="ARBA00004571"/>
    </source>
</evidence>
<keyword evidence="15" id="KW-1133">Transmembrane helix</keyword>
<evidence type="ECO:0000259" key="16">
    <source>
        <dbReference type="Pfam" id="PF02563"/>
    </source>
</evidence>
<comment type="caution">
    <text evidence="18">The sequence shown here is derived from an EMBL/GenBank/DDBJ whole genome shotgun (WGS) entry which is preliminary data.</text>
</comment>